<name>A0A060NLS2_CAMJU</name>
<keyword evidence="3" id="KW-0808">Transferase</keyword>
<evidence type="ECO:0000259" key="1">
    <source>
        <dbReference type="Pfam" id="PF00534"/>
    </source>
</evidence>
<gene>
    <name evidence="3" type="primary">pglH</name>
</gene>
<evidence type="ECO:0000313" key="3">
    <source>
        <dbReference type="EMBL" id="BAO79829.1"/>
    </source>
</evidence>
<dbReference type="Pfam" id="PF13439">
    <property type="entry name" value="Glyco_transf_4"/>
    <property type="match status" value="1"/>
</dbReference>
<dbReference type="InterPro" id="IPR028098">
    <property type="entry name" value="Glyco_trans_4-like_N"/>
</dbReference>
<dbReference type="EMBL" id="AB872218">
    <property type="protein sequence ID" value="BAO79829.1"/>
    <property type="molecule type" value="Genomic_DNA"/>
</dbReference>
<dbReference type="SUPFAM" id="SSF53756">
    <property type="entry name" value="UDP-Glycosyltransferase/glycogen phosphorylase"/>
    <property type="match status" value="1"/>
</dbReference>
<dbReference type="PANTHER" id="PTHR12526">
    <property type="entry name" value="GLYCOSYLTRANSFERASE"/>
    <property type="match status" value="1"/>
</dbReference>
<evidence type="ECO:0000259" key="2">
    <source>
        <dbReference type="Pfam" id="PF13439"/>
    </source>
</evidence>
<sequence>MMKISFIIATLNSGGAERVLVTLVNALCKEHEVSIIKFHAGESFYKLENEVKVTSLEQFRFDTLYHKIASRFKKFFALRKALKESKADVFISFLDTTNIACIAAKIGFKTPLIISEHSNEAYLKPKIWRFLRMVSYPFCDALSVLGSSDKVYYERFVKRVRLLLNPCHFSDEIPFDSSFEKENLVLFIGRLDHNKNPAMFLKAIAHLDKNLQENYKFVIAGDGELRQELEYKVKSLGIKVDFLGRVENVKTLYEKAKVLCLCSFVEGLPTVLIESLYFEVCRISSSYYNGAKDLIKDNHDGLLIGCDDEIALAKKLELVLNNENFRKELVNNAKQRCKDFEISHIKEEWLKLIAEVKNA</sequence>
<proteinExistence type="predicted"/>
<dbReference type="Gene3D" id="3.40.50.2000">
    <property type="entry name" value="Glycogen Phosphorylase B"/>
    <property type="match status" value="2"/>
</dbReference>
<organism evidence="3">
    <name type="scientific">Campylobacter jejuni subsp. jejuni</name>
    <dbReference type="NCBI Taxonomy" id="32022"/>
    <lineage>
        <taxon>Bacteria</taxon>
        <taxon>Pseudomonadati</taxon>
        <taxon>Campylobacterota</taxon>
        <taxon>Epsilonproteobacteria</taxon>
        <taxon>Campylobacterales</taxon>
        <taxon>Campylobacteraceae</taxon>
        <taxon>Campylobacter</taxon>
    </lineage>
</organism>
<dbReference type="InterPro" id="IPR001296">
    <property type="entry name" value="Glyco_trans_1"/>
</dbReference>
<feature type="domain" description="Glycosyltransferase subfamily 4-like N-terminal" evidence="2">
    <location>
        <begin position="14"/>
        <end position="145"/>
    </location>
</feature>
<dbReference type="AlphaFoldDB" id="A0A060NLS2"/>
<reference evidence="3" key="1">
    <citation type="submission" date="2013-11" db="EMBL/GenBank/DDBJ databases">
        <title>Identification of Protein Glycosylation Operon from Campylobacter jejuni JCM 2013 and Heterologous Expression in Escherichia coli.</title>
        <authorList>
            <person name="Srichaisupakit A."/>
            <person name="Ohashi T."/>
            <person name="Fujiyama K."/>
        </authorList>
    </citation>
    <scope>NUCLEOTIDE SEQUENCE</scope>
</reference>
<dbReference type="PANTHER" id="PTHR12526:SF630">
    <property type="entry name" value="GLYCOSYLTRANSFERASE"/>
    <property type="match status" value="1"/>
</dbReference>
<dbReference type="GO" id="GO:0016757">
    <property type="term" value="F:glycosyltransferase activity"/>
    <property type="evidence" value="ECO:0007669"/>
    <property type="project" value="InterPro"/>
</dbReference>
<feature type="domain" description="Glycosyl transferase family 1" evidence="1">
    <location>
        <begin position="172"/>
        <end position="336"/>
    </location>
</feature>
<protein>
    <submittedName>
        <fullName evidence="3">Putative alpha-1,4-N-acetylgalactosaminyltransferase</fullName>
    </submittedName>
</protein>
<accession>A0A060NLS2</accession>
<dbReference type="Pfam" id="PF00534">
    <property type="entry name" value="Glycos_transf_1"/>
    <property type="match status" value="1"/>
</dbReference>